<dbReference type="Proteomes" id="UP001519460">
    <property type="component" value="Unassembled WGS sequence"/>
</dbReference>
<evidence type="ECO:0000313" key="2">
    <source>
        <dbReference type="Proteomes" id="UP001519460"/>
    </source>
</evidence>
<comment type="caution">
    <text evidence="1">The sequence shown here is derived from an EMBL/GenBank/DDBJ whole genome shotgun (WGS) entry which is preliminary data.</text>
</comment>
<protein>
    <submittedName>
        <fullName evidence="1">Uncharacterized protein</fullName>
    </submittedName>
</protein>
<evidence type="ECO:0000313" key="1">
    <source>
        <dbReference type="EMBL" id="KAK7475777.1"/>
    </source>
</evidence>
<sequence length="723" mass="81452">MLADGLHPYVPNDSKAKLELEITDPFFHTDIFQHGVFSIALFKSANASDYQPFLRVIEEWSDKKLCSVWLSDSLPADLNLPMDTKTPDCKLVQMFVLCEDEPSILLSVYQTDAGPQAREKEIMEFTAKTARQLTFFLHRYCYCDFLILPCTISQSSFTVEGIAKEVKEQQDFSRSYYFGPKQLTTDDYEKLRKAATVLSSTSYVPCFLSMTEDSEHFESVSETQKEDWLLLLDSEWRKLLSLLVETISRGKDSLYLTYTKRSKDKLTAAAIEAARRLSFQNEVEIVTNDSTILSCVQKLVDQTKGEFKGSVRLKLKLRDVQLTSKPPVASAHHLEPSTESAATPSEKVCCKCGDLLSRITLSAAAFVSLEHEAEEIIQKKSNTTQGETPKEKFRKSVSTLLNTPGGGVVILHAQDVRSFHAFNIAIRDTVTKLIPDDSGYSDNFECSVSGAHFIFLVKPRSRRLGVSTLKSYIKSSEDAGFFTPTQTEMVARVKKLSEESRASSPSNLAASVELIKEEEVFIDGTPFYESASKQAKDVERKALTEGKEFPQLKYWDGLKVRDCISGMSGVDTGGHLFLGVHQNPGKVGRRTNTKTYLGFGFIRMEEKKRTEIGRDLWDKICKTMLWVGLSSPEPVKLIFRRPKNAGEDERVVEVQVPYYHGVCFYNKQGPKAYRFLPNSPIAKRLTPVEWVIGNGGPRHVQIQNENLITKEIEVEDIDHNEGT</sequence>
<proteinExistence type="predicted"/>
<name>A0ABD0JL80_9CAEN</name>
<organism evidence="1 2">
    <name type="scientific">Batillaria attramentaria</name>
    <dbReference type="NCBI Taxonomy" id="370345"/>
    <lineage>
        <taxon>Eukaryota</taxon>
        <taxon>Metazoa</taxon>
        <taxon>Spiralia</taxon>
        <taxon>Lophotrochozoa</taxon>
        <taxon>Mollusca</taxon>
        <taxon>Gastropoda</taxon>
        <taxon>Caenogastropoda</taxon>
        <taxon>Sorbeoconcha</taxon>
        <taxon>Cerithioidea</taxon>
        <taxon>Batillariidae</taxon>
        <taxon>Batillaria</taxon>
    </lineage>
</organism>
<dbReference type="AlphaFoldDB" id="A0ABD0JL80"/>
<accession>A0ABD0JL80</accession>
<keyword evidence="2" id="KW-1185">Reference proteome</keyword>
<gene>
    <name evidence="1" type="ORF">BaRGS_00032998</name>
</gene>
<dbReference type="EMBL" id="JACVVK020000394">
    <property type="protein sequence ID" value="KAK7475777.1"/>
    <property type="molecule type" value="Genomic_DNA"/>
</dbReference>
<reference evidence="1 2" key="1">
    <citation type="journal article" date="2023" name="Sci. Data">
        <title>Genome assembly of the Korean intertidal mud-creeper Batillaria attramentaria.</title>
        <authorList>
            <person name="Patra A.K."/>
            <person name="Ho P.T."/>
            <person name="Jun S."/>
            <person name="Lee S.J."/>
            <person name="Kim Y."/>
            <person name="Won Y.J."/>
        </authorList>
    </citation>
    <scope>NUCLEOTIDE SEQUENCE [LARGE SCALE GENOMIC DNA]</scope>
    <source>
        <strain evidence="1">Wonlab-2016</strain>
    </source>
</reference>